<dbReference type="EMBL" id="JACYWE010000001">
    <property type="protein sequence ID" value="MBD8505490.1"/>
    <property type="molecule type" value="Genomic_DNA"/>
</dbReference>
<keyword evidence="2 6" id="KW-0812">Transmembrane</keyword>
<dbReference type="RefSeq" id="WP_192037916.1">
    <property type="nucleotide sequence ID" value="NZ_JACYWE010000001.1"/>
</dbReference>
<feature type="domain" description="Lipopolysaccharide assembly protein A" evidence="7">
    <location>
        <begin position="108"/>
        <end position="158"/>
    </location>
</feature>
<evidence type="ECO:0000256" key="1">
    <source>
        <dbReference type="ARBA" id="ARBA00022475"/>
    </source>
</evidence>
<evidence type="ECO:0000256" key="3">
    <source>
        <dbReference type="ARBA" id="ARBA00022989"/>
    </source>
</evidence>
<feature type="compositionally biased region" description="Low complexity" evidence="5">
    <location>
        <begin position="31"/>
        <end position="63"/>
    </location>
</feature>
<gene>
    <name evidence="8" type="ORF">HT102_03165</name>
</gene>
<sequence length="161" mass="16843">MASKSTDPSPKEPVSSSKDPTAEPSSHRFGSKSASPDATTSSTTGTSSTTSPESSTAASAPSPGKHGKPEKQGKHAKQNLPHTRAGSWWTALIIGAALLIILLVFILQNLETQTIHILVWQMDMPVGVALLGAAILGVLITATIGGIRIVQLRRQARKGMN</sequence>
<evidence type="ECO:0000256" key="5">
    <source>
        <dbReference type="SAM" id="MobiDB-lite"/>
    </source>
</evidence>
<evidence type="ECO:0000259" key="7">
    <source>
        <dbReference type="Pfam" id="PF06305"/>
    </source>
</evidence>
<comment type="caution">
    <text evidence="8">The sequence shown here is derived from an EMBL/GenBank/DDBJ whole genome shotgun (WGS) entry which is preliminary data.</text>
</comment>
<evidence type="ECO:0000313" key="8">
    <source>
        <dbReference type="EMBL" id="MBD8505490.1"/>
    </source>
</evidence>
<name>A0A927PK11_9ACTN</name>
<dbReference type="InterPro" id="IPR010445">
    <property type="entry name" value="LapA_dom"/>
</dbReference>
<evidence type="ECO:0000256" key="2">
    <source>
        <dbReference type="ARBA" id="ARBA00022692"/>
    </source>
</evidence>
<keyword evidence="9" id="KW-1185">Reference proteome</keyword>
<keyword evidence="3 6" id="KW-1133">Transmembrane helix</keyword>
<evidence type="ECO:0000313" key="9">
    <source>
        <dbReference type="Proteomes" id="UP000642993"/>
    </source>
</evidence>
<proteinExistence type="predicted"/>
<evidence type="ECO:0000256" key="4">
    <source>
        <dbReference type="ARBA" id="ARBA00023136"/>
    </source>
</evidence>
<feature type="region of interest" description="Disordered" evidence="5">
    <location>
        <begin position="1"/>
        <end position="81"/>
    </location>
</feature>
<evidence type="ECO:0000256" key="6">
    <source>
        <dbReference type="SAM" id="Phobius"/>
    </source>
</evidence>
<protein>
    <submittedName>
        <fullName evidence="8">DUF1049 domain-containing protein</fullName>
    </submittedName>
</protein>
<organism evidence="8 9">
    <name type="scientific">Lolliginicoccus lacisalsi</name>
    <dbReference type="NCBI Taxonomy" id="2742202"/>
    <lineage>
        <taxon>Bacteria</taxon>
        <taxon>Bacillati</taxon>
        <taxon>Actinomycetota</taxon>
        <taxon>Actinomycetes</taxon>
        <taxon>Mycobacteriales</taxon>
        <taxon>Hoyosellaceae</taxon>
        <taxon>Lolliginicoccus</taxon>
    </lineage>
</organism>
<feature type="transmembrane region" description="Helical" evidence="6">
    <location>
        <begin position="127"/>
        <end position="150"/>
    </location>
</feature>
<keyword evidence="4 6" id="KW-0472">Membrane</keyword>
<dbReference type="Proteomes" id="UP000642993">
    <property type="component" value="Unassembled WGS sequence"/>
</dbReference>
<dbReference type="Pfam" id="PF06305">
    <property type="entry name" value="LapA_dom"/>
    <property type="match status" value="1"/>
</dbReference>
<reference evidence="8" key="1">
    <citation type="submission" date="2020-09" db="EMBL/GenBank/DDBJ databases">
        <title>Hoyosella lacisalsi sp. nov., a halotolerant actinobacterium isolated from soil of Lake Gudzhirganskoe.</title>
        <authorList>
            <person name="Yang Q."/>
            <person name="Guo P.Y."/>
            <person name="Liu S.W."/>
            <person name="Li F.N."/>
            <person name="Sun C.H."/>
        </authorList>
    </citation>
    <scope>NUCLEOTIDE SEQUENCE</scope>
    <source>
        <strain evidence="8">G463</strain>
    </source>
</reference>
<accession>A0A927PK11</accession>
<dbReference type="GO" id="GO:0005886">
    <property type="term" value="C:plasma membrane"/>
    <property type="evidence" value="ECO:0007669"/>
    <property type="project" value="InterPro"/>
</dbReference>
<keyword evidence="1" id="KW-1003">Cell membrane</keyword>
<dbReference type="AlphaFoldDB" id="A0A927PK11"/>
<feature type="transmembrane region" description="Helical" evidence="6">
    <location>
        <begin position="87"/>
        <end position="107"/>
    </location>
</feature>
<feature type="compositionally biased region" description="Polar residues" evidence="5">
    <location>
        <begin position="1"/>
        <end position="19"/>
    </location>
</feature>